<feature type="compositionally biased region" description="Polar residues" evidence="1">
    <location>
        <begin position="69"/>
        <end position="78"/>
    </location>
</feature>
<dbReference type="EMBL" id="ABJB011108290">
    <property type="status" value="NOT_ANNOTATED_CDS"/>
    <property type="molecule type" value="Genomic_DNA"/>
</dbReference>
<dbReference type="HOGENOM" id="CLU_2256733_0_0_1"/>
<gene>
    <name evidence="2" type="ORF">IscW_ISCW001320</name>
</gene>
<feature type="non-terminal residue" evidence="2">
    <location>
        <position position="1"/>
    </location>
</feature>
<organism>
    <name type="scientific">Ixodes scapularis</name>
    <name type="common">Black-legged tick</name>
    <name type="synonym">Deer tick</name>
    <dbReference type="NCBI Taxonomy" id="6945"/>
    <lineage>
        <taxon>Eukaryota</taxon>
        <taxon>Metazoa</taxon>
        <taxon>Ecdysozoa</taxon>
        <taxon>Arthropoda</taxon>
        <taxon>Chelicerata</taxon>
        <taxon>Arachnida</taxon>
        <taxon>Acari</taxon>
        <taxon>Parasitiformes</taxon>
        <taxon>Ixodida</taxon>
        <taxon>Ixodoidea</taxon>
        <taxon>Ixodidae</taxon>
        <taxon>Ixodinae</taxon>
        <taxon>Ixodes</taxon>
    </lineage>
</organism>
<dbReference type="EnsemblMetazoa" id="ISCW001320-RA">
    <property type="protein sequence ID" value="ISCW001320-PA"/>
    <property type="gene ID" value="ISCW001320"/>
</dbReference>
<evidence type="ECO:0000313" key="4">
    <source>
        <dbReference type="Proteomes" id="UP000001555"/>
    </source>
</evidence>
<proteinExistence type="predicted"/>
<name>B7P538_IXOSC</name>
<dbReference type="VEuPathDB" id="VectorBase:ISCI001320"/>
<dbReference type="AlphaFoldDB" id="B7P538"/>
<sequence length="104" mass="11204">SQDAPVPRSVPNKGYQQKGRQVTGGRESGGRQKERGKKKKGEANEATEEQTELEKENLMKHNTPGERTLQPTLGTYSTMHPLRRGGHVGLTHGPSPVGAPVPVG</sequence>
<keyword evidence="4" id="KW-1185">Reference proteome</keyword>
<feature type="region of interest" description="Disordered" evidence="1">
    <location>
        <begin position="1"/>
        <end position="104"/>
    </location>
</feature>
<reference evidence="3" key="2">
    <citation type="submission" date="2020-05" db="UniProtKB">
        <authorList>
            <consortium name="EnsemblMetazoa"/>
        </authorList>
    </citation>
    <scope>IDENTIFICATION</scope>
    <source>
        <strain evidence="3">wikel</strain>
    </source>
</reference>
<protein>
    <submittedName>
        <fullName evidence="2 3">Uncharacterized protein</fullName>
    </submittedName>
</protein>
<evidence type="ECO:0000313" key="3">
    <source>
        <dbReference type="EnsemblMetazoa" id="ISCW001320-PA"/>
    </source>
</evidence>
<feature type="non-terminal residue" evidence="2">
    <location>
        <position position="104"/>
    </location>
</feature>
<dbReference type="Proteomes" id="UP000001555">
    <property type="component" value="Unassembled WGS sequence"/>
</dbReference>
<dbReference type="InParanoid" id="B7P538"/>
<dbReference type="PaxDb" id="6945-B7P538"/>
<evidence type="ECO:0000256" key="1">
    <source>
        <dbReference type="SAM" id="MobiDB-lite"/>
    </source>
</evidence>
<dbReference type="EMBL" id="DS638984">
    <property type="protein sequence ID" value="EEC01710.1"/>
    <property type="molecule type" value="Genomic_DNA"/>
</dbReference>
<dbReference type="VEuPathDB" id="VectorBase:ISCW001320"/>
<reference evidence="2 4" key="1">
    <citation type="submission" date="2008-03" db="EMBL/GenBank/DDBJ databases">
        <title>Annotation of Ixodes scapularis.</title>
        <authorList>
            <consortium name="Ixodes scapularis Genome Project Consortium"/>
            <person name="Caler E."/>
            <person name="Hannick L.I."/>
            <person name="Bidwell S."/>
            <person name="Joardar V."/>
            <person name="Thiagarajan M."/>
            <person name="Amedeo P."/>
            <person name="Galinsky K.J."/>
            <person name="Schobel S."/>
            <person name="Inman J."/>
            <person name="Hostetler J."/>
            <person name="Miller J."/>
            <person name="Hammond M."/>
            <person name="Megy K."/>
            <person name="Lawson D."/>
            <person name="Kodira C."/>
            <person name="Sutton G."/>
            <person name="Meyer J."/>
            <person name="Hill C.A."/>
            <person name="Birren B."/>
            <person name="Nene V."/>
            <person name="Collins F."/>
            <person name="Alarcon-Chaidez F."/>
            <person name="Wikel S."/>
            <person name="Strausberg R."/>
        </authorList>
    </citation>
    <scope>NUCLEOTIDE SEQUENCE [LARGE SCALE GENOMIC DNA]</scope>
    <source>
        <strain evidence="4">Wikel</strain>
        <strain evidence="2">Wikel colony</strain>
    </source>
</reference>
<evidence type="ECO:0000313" key="2">
    <source>
        <dbReference type="EMBL" id="EEC01710.1"/>
    </source>
</evidence>
<accession>B7P538</accession>